<feature type="domain" description="AAA+ ATPase" evidence="4">
    <location>
        <begin position="52"/>
        <end position="175"/>
    </location>
</feature>
<gene>
    <name evidence="6" type="primary">LOC100370885</name>
</gene>
<dbReference type="CDD" id="cd18139">
    <property type="entry name" value="HLD_clamp_RarA"/>
    <property type="match status" value="1"/>
</dbReference>
<evidence type="ECO:0000256" key="1">
    <source>
        <dbReference type="ARBA" id="ARBA00008959"/>
    </source>
</evidence>
<evidence type="ECO:0000256" key="3">
    <source>
        <dbReference type="ARBA" id="ARBA00022840"/>
    </source>
</evidence>
<dbReference type="Proteomes" id="UP000694865">
    <property type="component" value="Unplaced"/>
</dbReference>
<dbReference type="PANTHER" id="PTHR13779">
    <property type="entry name" value="WERNER HELICASE-INTERACTING PROTEIN 1 FAMILY MEMBER"/>
    <property type="match status" value="1"/>
</dbReference>
<comment type="similarity">
    <text evidence="1">Belongs to the AAA ATPase family. RarA/MGS1/WRNIP1 subfamily.</text>
</comment>
<dbReference type="InterPro" id="IPR003959">
    <property type="entry name" value="ATPase_AAA_core"/>
</dbReference>
<dbReference type="Gene3D" id="1.20.272.10">
    <property type="match status" value="1"/>
</dbReference>
<evidence type="ECO:0000259" key="4">
    <source>
        <dbReference type="SMART" id="SM00382"/>
    </source>
</evidence>
<proteinExistence type="inferred from homology"/>
<sequence>MGQNARGNAEKKSADFAPLAEKMRPSSLDDYVGQDKVIGTNTMLRSLIEANDVPSMILWGPPGCGKTTLARIVASNAKKNSNSRLRFVQLSATTSNVSEVREVIKIAQNEQTMFKRKTILFIDEIHRFNKLQQDTFLMHIENGTITLIGATTQNPSFQVNSALLSRCKVVVLEKLSIQSMENILTKAIKSLHGCILEEKEEPATAIEKYHHAERPELFVERNALSMLCNLCDGDGRAALNCLEIAVHSQVASHRSGGLDKMNSDYVVVKLDHIKEGLQRSHILYDKTGEEHYNCISAMQKSIRGSDANASLYWVTRMLLGGEDPLYIARRLVRTASEDIGLADPHAVGIAVSAYQACQSLGMPECDVVLAQCAIYLARAPKSTEVYSALTLAKSSIQEHNGPLPCVPLHLRNAPNITMRNLGYGKGYNPRRAMVFMPQGMQGVNFFS</sequence>
<dbReference type="Pfam" id="PF16193">
    <property type="entry name" value="AAA_assoc_2"/>
    <property type="match status" value="1"/>
</dbReference>
<dbReference type="InterPro" id="IPR008921">
    <property type="entry name" value="DNA_pol3_clamp-load_cplx_C"/>
</dbReference>
<evidence type="ECO:0000313" key="5">
    <source>
        <dbReference type="Proteomes" id="UP000694865"/>
    </source>
</evidence>
<dbReference type="Pfam" id="PF12002">
    <property type="entry name" value="MgsA_C"/>
    <property type="match status" value="1"/>
</dbReference>
<dbReference type="InterPro" id="IPR027417">
    <property type="entry name" value="P-loop_NTPase"/>
</dbReference>
<dbReference type="CDD" id="cd00009">
    <property type="entry name" value="AAA"/>
    <property type="match status" value="1"/>
</dbReference>
<dbReference type="InterPro" id="IPR051314">
    <property type="entry name" value="AAA_ATPase_RarA/MGS1/WRNIP1"/>
</dbReference>
<dbReference type="InterPro" id="IPR021886">
    <property type="entry name" value="MgsA_C"/>
</dbReference>
<dbReference type="RefSeq" id="XP_002742444.2">
    <property type="nucleotide sequence ID" value="XM_002742398.2"/>
</dbReference>
<keyword evidence="2" id="KW-0547">Nucleotide-binding</keyword>
<organism evidence="5 6">
    <name type="scientific">Saccoglossus kowalevskii</name>
    <name type="common">Acorn worm</name>
    <dbReference type="NCBI Taxonomy" id="10224"/>
    <lineage>
        <taxon>Eukaryota</taxon>
        <taxon>Metazoa</taxon>
        <taxon>Hemichordata</taxon>
        <taxon>Enteropneusta</taxon>
        <taxon>Harrimaniidae</taxon>
        <taxon>Saccoglossus</taxon>
    </lineage>
</organism>
<name>A0ABM0H1Z3_SACKO</name>
<evidence type="ECO:0000256" key="2">
    <source>
        <dbReference type="ARBA" id="ARBA00022741"/>
    </source>
</evidence>
<dbReference type="SMART" id="SM00382">
    <property type="entry name" value="AAA"/>
    <property type="match status" value="1"/>
</dbReference>
<keyword evidence="5" id="KW-1185">Reference proteome</keyword>
<dbReference type="InterPro" id="IPR003593">
    <property type="entry name" value="AAA+_ATPase"/>
</dbReference>
<dbReference type="Gene3D" id="3.40.50.300">
    <property type="entry name" value="P-loop containing nucleotide triphosphate hydrolases"/>
    <property type="match status" value="1"/>
</dbReference>
<reference evidence="6" key="1">
    <citation type="submission" date="2025-08" db="UniProtKB">
        <authorList>
            <consortium name="RefSeq"/>
        </authorList>
    </citation>
    <scope>IDENTIFICATION</scope>
    <source>
        <tissue evidence="6">Testes</tissue>
    </source>
</reference>
<dbReference type="PANTHER" id="PTHR13779:SF7">
    <property type="entry name" value="ATPASE WRNIP1"/>
    <property type="match status" value="1"/>
</dbReference>
<keyword evidence="3" id="KW-0067">ATP-binding</keyword>
<protein>
    <submittedName>
        <fullName evidence="6">ATPase WRNIP1-like</fullName>
    </submittedName>
</protein>
<dbReference type="GeneID" id="100370885"/>
<dbReference type="Pfam" id="PF00004">
    <property type="entry name" value="AAA"/>
    <property type="match status" value="1"/>
</dbReference>
<dbReference type="SUPFAM" id="SSF52540">
    <property type="entry name" value="P-loop containing nucleoside triphosphate hydrolases"/>
    <property type="match status" value="1"/>
</dbReference>
<dbReference type="InterPro" id="IPR032423">
    <property type="entry name" value="AAA_assoc_2"/>
</dbReference>
<dbReference type="Gene3D" id="1.10.3710.10">
    <property type="entry name" value="DNA polymerase III clamp loader subunits, C-terminal domain"/>
    <property type="match status" value="1"/>
</dbReference>
<accession>A0ABM0H1Z3</accession>
<dbReference type="SUPFAM" id="SSF48019">
    <property type="entry name" value="post-AAA+ oligomerization domain-like"/>
    <property type="match status" value="1"/>
</dbReference>
<dbReference type="Gene3D" id="1.10.8.60">
    <property type="match status" value="1"/>
</dbReference>
<evidence type="ECO:0000313" key="6">
    <source>
        <dbReference type="RefSeq" id="XP_002742444.2"/>
    </source>
</evidence>